<feature type="transmembrane region" description="Helical" evidence="1">
    <location>
        <begin position="211"/>
        <end position="230"/>
    </location>
</feature>
<feature type="transmembrane region" description="Helical" evidence="1">
    <location>
        <begin position="91"/>
        <end position="112"/>
    </location>
</feature>
<dbReference type="GO" id="GO:0016747">
    <property type="term" value="F:acyltransferase activity, transferring groups other than amino-acyl groups"/>
    <property type="evidence" value="ECO:0007669"/>
    <property type="project" value="InterPro"/>
</dbReference>
<feature type="transmembrane region" description="Helical" evidence="1">
    <location>
        <begin position="301"/>
        <end position="319"/>
    </location>
</feature>
<dbReference type="InterPro" id="IPR050879">
    <property type="entry name" value="Acyltransferase_3"/>
</dbReference>
<dbReference type="GO" id="GO:0016020">
    <property type="term" value="C:membrane"/>
    <property type="evidence" value="ECO:0007669"/>
    <property type="project" value="TreeGrafter"/>
</dbReference>
<accession>A0A0D7W930</accession>
<sequence>MQPITTSKERIYGLDLVRAIAILLILSSHSTILIFPDSELKSIKFIQFFGTVGVDVFFVLSGFLIGTILIKHIDLGYTKSQDLYRFWLRRWLRTLPNYYFILIINIVLLLCFKKKLPEGIYSYFYFTQNLIEATPSFFTESWSLSIEEFAYILGPILLLFIAIIFKRVTKTSFLVVTICVIIFFLITKIWLHITNLGMTENFNWSHSFRKVVITRIDSIYYGFIGAYLSFYHSKFWRKINKLTLVLGIVMFVSIHFYLFKSALNPNAYLLFYNVFYLPLLSVNILLFFPFFSTYKSKNNKVVVNISLWSYSLYLVNYSVVLLTIKQFIFVSDLSGFNKLLILLSYWFLSFMLAYLMFNYFEKPILKFRDRNINA</sequence>
<feature type="domain" description="Acyltransferase 3" evidence="2">
    <location>
        <begin position="11"/>
        <end position="356"/>
    </location>
</feature>
<proteinExistence type="predicted"/>
<dbReference type="PANTHER" id="PTHR23028:SF53">
    <property type="entry name" value="ACYL_TRANSF_3 DOMAIN-CONTAINING PROTEIN"/>
    <property type="match status" value="1"/>
</dbReference>
<feature type="transmembrane region" description="Helical" evidence="1">
    <location>
        <begin position="242"/>
        <end position="259"/>
    </location>
</feature>
<reference evidence="3 4" key="1">
    <citation type="submission" date="2014-11" db="EMBL/GenBank/DDBJ databases">
        <title>Tamlana sedimentorum sp. nov., isolated from shallow sand sediments of the Sea of Japan.</title>
        <authorList>
            <person name="Romanenko L.A."/>
        </authorList>
    </citation>
    <scope>NUCLEOTIDE SEQUENCE [LARGE SCALE GENOMIC DNA]</scope>
    <source>
        <strain evidence="3 4">JCM 19808</strain>
    </source>
</reference>
<keyword evidence="1" id="KW-0472">Membrane</keyword>
<organism evidence="3 4">
    <name type="scientific">Neotamlana sedimentorum</name>
    <dbReference type="NCBI Taxonomy" id="1435349"/>
    <lineage>
        <taxon>Bacteria</taxon>
        <taxon>Pseudomonadati</taxon>
        <taxon>Bacteroidota</taxon>
        <taxon>Flavobacteriia</taxon>
        <taxon>Flavobacteriales</taxon>
        <taxon>Flavobacteriaceae</taxon>
        <taxon>Neotamlana</taxon>
    </lineage>
</organism>
<dbReference type="PATRIC" id="fig|1435349.4.peg.2457"/>
<keyword evidence="4" id="KW-1185">Reference proteome</keyword>
<feature type="transmembrane region" description="Helical" evidence="1">
    <location>
        <begin position="339"/>
        <end position="360"/>
    </location>
</feature>
<dbReference type="AlphaFoldDB" id="A0A0D7W930"/>
<feature type="transmembrane region" description="Helical" evidence="1">
    <location>
        <begin position="271"/>
        <end position="294"/>
    </location>
</feature>
<dbReference type="EMBL" id="JTDW01000005">
    <property type="protein sequence ID" value="KJD35574.1"/>
    <property type="molecule type" value="Genomic_DNA"/>
</dbReference>
<evidence type="ECO:0000259" key="2">
    <source>
        <dbReference type="Pfam" id="PF01757"/>
    </source>
</evidence>
<evidence type="ECO:0000313" key="4">
    <source>
        <dbReference type="Proteomes" id="UP000032578"/>
    </source>
</evidence>
<feature type="transmembrane region" description="Helical" evidence="1">
    <location>
        <begin position="149"/>
        <end position="165"/>
    </location>
</feature>
<keyword evidence="1" id="KW-0812">Transmembrane</keyword>
<feature type="transmembrane region" description="Helical" evidence="1">
    <location>
        <begin position="46"/>
        <end position="70"/>
    </location>
</feature>
<dbReference type="PANTHER" id="PTHR23028">
    <property type="entry name" value="ACETYLTRANSFERASE"/>
    <property type="match status" value="1"/>
</dbReference>
<evidence type="ECO:0000256" key="1">
    <source>
        <dbReference type="SAM" id="Phobius"/>
    </source>
</evidence>
<feature type="transmembrane region" description="Helical" evidence="1">
    <location>
        <begin position="12"/>
        <end position="34"/>
    </location>
</feature>
<dbReference type="STRING" id="1435349.PW52_07385"/>
<protein>
    <recommendedName>
        <fullName evidence="2">Acyltransferase 3 domain-containing protein</fullName>
    </recommendedName>
</protein>
<comment type="caution">
    <text evidence="3">The sequence shown here is derived from an EMBL/GenBank/DDBJ whole genome shotgun (WGS) entry which is preliminary data.</text>
</comment>
<keyword evidence="1" id="KW-1133">Transmembrane helix</keyword>
<feature type="transmembrane region" description="Helical" evidence="1">
    <location>
        <begin position="172"/>
        <end position="191"/>
    </location>
</feature>
<dbReference type="OrthoDB" id="290051at2"/>
<name>A0A0D7W930_9FLAO</name>
<dbReference type="GO" id="GO:0000271">
    <property type="term" value="P:polysaccharide biosynthetic process"/>
    <property type="evidence" value="ECO:0007669"/>
    <property type="project" value="TreeGrafter"/>
</dbReference>
<dbReference type="RefSeq" id="WP_044632307.1">
    <property type="nucleotide sequence ID" value="NZ_JTDW01000005.1"/>
</dbReference>
<gene>
    <name evidence="3" type="ORF">PW52_07385</name>
</gene>
<dbReference type="InterPro" id="IPR002656">
    <property type="entry name" value="Acyl_transf_3_dom"/>
</dbReference>
<evidence type="ECO:0000313" key="3">
    <source>
        <dbReference type="EMBL" id="KJD35574.1"/>
    </source>
</evidence>
<dbReference type="Proteomes" id="UP000032578">
    <property type="component" value="Unassembled WGS sequence"/>
</dbReference>
<dbReference type="Pfam" id="PF01757">
    <property type="entry name" value="Acyl_transf_3"/>
    <property type="match status" value="1"/>
</dbReference>